<sequence>MTDNNVEKDILTIPLLDGTNYSKWSVRMTILLWSKELLDICEKEPEPGVSAAATNLWTKASYNAVSLITPCVSHKVFINVIKINTTNPYLLWTKLEDKYASKKATNRGCVWIDLPRSSYQDKVLWKLEDFYNNSNLQESHPLSSASALISENSGPFKITHYCANGKHNSKCTNHSKEECYAENPHLQPACRDERRRPFSSQNVSAHISTAHELITGQESSSSTQDLIIDCGATHNMFHNKNLFLSFSKINCIKVSTSDSSSTLSAIGLGTVKLFCNKKPLILENSLFVP</sequence>
<organism evidence="3 4">
    <name type="scientific">Austropuccinia psidii MF-1</name>
    <dbReference type="NCBI Taxonomy" id="1389203"/>
    <lineage>
        <taxon>Eukaryota</taxon>
        <taxon>Fungi</taxon>
        <taxon>Dikarya</taxon>
        <taxon>Basidiomycota</taxon>
        <taxon>Pucciniomycotina</taxon>
        <taxon>Pucciniomycetes</taxon>
        <taxon>Pucciniales</taxon>
        <taxon>Sphaerophragmiaceae</taxon>
        <taxon>Austropuccinia</taxon>
    </lineage>
</organism>
<dbReference type="Pfam" id="PF13961">
    <property type="entry name" value="DUF4219"/>
    <property type="match status" value="1"/>
</dbReference>
<dbReference type="InterPro" id="IPR025314">
    <property type="entry name" value="DUF4219"/>
</dbReference>
<accession>A0A9Q3EIK9</accession>
<protein>
    <recommendedName>
        <fullName evidence="5">DUF4219 domain-containing protein</fullName>
    </recommendedName>
</protein>
<dbReference type="Proteomes" id="UP000765509">
    <property type="component" value="Unassembled WGS sequence"/>
</dbReference>
<dbReference type="EMBL" id="AVOT02028239">
    <property type="protein sequence ID" value="MBW0520672.1"/>
    <property type="molecule type" value="Genomic_DNA"/>
</dbReference>
<evidence type="ECO:0008006" key="5">
    <source>
        <dbReference type="Google" id="ProtNLM"/>
    </source>
</evidence>
<dbReference type="InterPro" id="IPR054722">
    <property type="entry name" value="PolX-like_BBD"/>
</dbReference>
<gene>
    <name evidence="3" type="ORF">O181_060387</name>
</gene>
<proteinExistence type="predicted"/>
<dbReference type="OrthoDB" id="3251181at2759"/>
<name>A0A9Q3EIK9_9BASI</name>
<feature type="domain" description="Retrovirus-related Pol polyprotein from transposon TNT 1-94-like beta-barrel" evidence="2">
    <location>
        <begin position="227"/>
        <end position="289"/>
    </location>
</feature>
<dbReference type="Pfam" id="PF22936">
    <property type="entry name" value="Pol_BBD"/>
    <property type="match status" value="1"/>
</dbReference>
<reference evidence="3" key="1">
    <citation type="submission" date="2021-03" db="EMBL/GenBank/DDBJ databases">
        <title>Draft genome sequence of rust myrtle Austropuccinia psidii MF-1, a brazilian biotype.</title>
        <authorList>
            <person name="Quecine M.C."/>
            <person name="Pachon D.M.R."/>
            <person name="Bonatelli M.L."/>
            <person name="Correr F.H."/>
            <person name="Franceschini L.M."/>
            <person name="Leite T.F."/>
            <person name="Margarido G.R.A."/>
            <person name="Almeida C.A."/>
            <person name="Ferrarezi J.A."/>
            <person name="Labate C.A."/>
        </authorList>
    </citation>
    <scope>NUCLEOTIDE SEQUENCE</scope>
    <source>
        <strain evidence="3">MF-1</strain>
    </source>
</reference>
<keyword evidence="4" id="KW-1185">Reference proteome</keyword>
<dbReference type="AlphaFoldDB" id="A0A9Q3EIK9"/>
<evidence type="ECO:0000259" key="1">
    <source>
        <dbReference type="Pfam" id="PF13961"/>
    </source>
</evidence>
<feature type="domain" description="DUF4219" evidence="1">
    <location>
        <begin position="16"/>
        <end position="42"/>
    </location>
</feature>
<comment type="caution">
    <text evidence="3">The sequence shown here is derived from an EMBL/GenBank/DDBJ whole genome shotgun (WGS) entry which is preliminary data.</text>
</comment>
<evidence type="ECO:0000313" key="3">
    <source>
        <dbReference type="EMBL" id="MBW0520672.1"/>
    </source>
</evidence>
<evidence type="ECO:0000313" key="4">
    <source>
        <dbReference type="Proteomes" id="UP000765509"/>
    </source>
</evidence>
<evidence type="ECO:0000259" key="2">
    <source>
        <dbReference type="Pfam" id="PF22936"/>
    </source>
</evidence>